<sequence>MRRFTSNLATMHTAEDTPYVRFRHLTPGALGFVDLVALGVASSESEEDQAEAYEAVRRRATLTSQFHRVADLSEHELAQFGVESYEAVRALAWIEIGRRMERATRSGDPVITGPADAAEFLRSKLRLEKKEQFVVVLLDAKGQVMHHSVVHIGTLTMSVVGPREVFREAIRAGAASIIVAHNHPSGNPDPSPEDIEITERLVQVGEMLDIPVNDHIIIGYDTHISLRERGLMG</sequence>
<keyword evidence="4" id="KW-0378">Hydrolase</keyword>
<evidence type="ECO:0000256" key="2">
    <source>
        <dbReference type="ARBA" id="ARBA00022670"/>
    </source>
</evidence>
<dbReference type="KEGG" id="npy:NPRO_20820"/>
<dbReference type="PROSITE" id="PS50249">
    <property type="entry name" value="MPN"/>
    <property type="match status" value="1"/>
</dbReference>
<dbReference type="InterPro" id="IPR025657">
    <property type="entry name" value="RadC_JAB"/>
</dbReference>
<dbReference type="Proteomes" id="UP000662873">
    <property type="component" value="Chromosome"/>
</dbReference>
<keyword evidence="6" id="KW-0482">Metalloprotease</keyword>
<name>A0A809S5V2_9BACT</name>
<dbReference type="InterPro" id="IPR020891">
    <property type="entry name" value="UPF0758_CS"/>
</dbReference>
<reference evidence="9" key="1">
    <citation type="journal article" name="DNA Res.">
        <title>The physiological potential of anammox bacteria as revealed by their core genome structure.</title>
        <authorList>
            <person name="Okubo T."/>
            <person name="Toyoda A."/>
            <person name="Fukuhara K."/>
            <person name="Uchiyama I."/>
            <person name="Harigaya Y."/>
            <person name="Kuroiwa M."/>
            <person name="Suzuki T."/>
            <person name="Murakami Y."/>
            <person name="Suwa Y."/>
            <person name="Takami H."/>
        </authorList>
    </citation>
    <scope>NUCLEOTIDE SEQUENCE</scope>
    <source>
        <strain evidence="9">317325-2</strain>
    </source>
</reference>
<dbReference type="GO" id="GO:0046872">
    <property type="term" value="F:metal ion binding"/>
    <property type="evidence" value="ECO:0007669"/>
    <property type="project" value="UniProtKB-KW"/>
</dbReference>
<dbReference type="InterPro" id="IPR037518">
    <property type="entry name" value="MPN"/>
</dbReference>
<keyword evidence="3" id="KW-0479">Metal-binding</keyword>
<accession>A0A809S5V2</accession>
<organism evidence="9 10">
    <name type="scientific">Candidatus Nitrosymbiomonas proteolyticus</name>
    <dbReference type="NCBI Taxonomy" id="2608984"/>
    <lineage>
        <taxon>Bacteria</taxon>
        <taxon>Bacillati</taxon>
        <taxon>Armatimonadota</taxon>
        <taxon>Armatimonadota incertae sedis</taxon>
        <taxon>Candidatus Nitrosymbiomonas</taxon>
    </lineage>
</organism>
<evidence type="ECO:0000313" key="9">
    <source>
        <dbReference type="EMBL" id="BBO24487.1"/>
    </source>
</evidence>
<dbReference type="InterPro" id="IPR001405">
    <property type="entry name" value="UPF0758"/>
</dbReference>
<evidence type="ECO:0000256" key="5">
    <source>
        <dbReference type="ARBA" id="ARBA00022833"/>
    </source>
</evidence>
<evidence type="ECO:0000256" key="7">
    <source>
        <dbReference type="RuleBase" id="RU003797"/>
    </source>
</evidence>
<dbReference type="PROSITE" id="PS01302">
    <property type="entry name" value="UPF0758"/>
    <property type="match status" value="1"/>
</dbReference>
<proteinExistence type="inferred from homology"/>
<dbReference type="NCBIfam" id="TIGR00608">
    <property type="entry name" value="radc"/>
    <property type="match status" value="1"/>
</dbReference>
<evidence type="ECO:0000256" key="3">
    <source>
        <dbReference type="ARBA" id="ARBA00022723"/>
    </source>
</evidence>
<dbReference type="CDD" id="cd08071">
    <property type="entry name" value="MPN_DUF2466"/>
    <property type="match status" value="1"/>
</dbReference>
<evidence type="ECO:0000259" key="8">
    <source>
        <dbReference type="PROSITE" id="PS50249"/>
    </source>
</evidence>
<dbReference type="PANTHER" id="PTHR30471:SF3">
    <property type="entry name" value="UPF0758 PROTEIN YEES-RELATED"/>
    <property type="match status" value="1"/>
</dbReference>
<keyword evidence="5" id="KW-0862">Zinc</keyword>
<dbReference type="AlphaFoldDB" id="A0A809S5V2"/>
<dbReference type="Gene3D" id="3.40.140.10">
    <property type="entry name" value="Cytidine Deaminase, domain 2"/>
    <property type="match status" value="1"/>
</dbReference>
<evidence type="ECO:0000313" key="10">
    <source>
        <dbReference type="Proteomes" id="UP000662873"/>
    </source>
</evidence>
<dbReference type="SUPFAM" id="SSF102712">
    <property type="entry name" value="JAB1/MPN domain"/>
    <property type="match status" value="1"/>
</dbReference>
<gene>
    <name evidence="9" type="ORF">NPRO_20820</name>
</gene>
<dbReference type="GO" id="GO:0008237">
    <property type="term" value="F:metallopeptidase activity"/>
    <property type="evidence" value="ECO:0007669"/>
    <property type="project" value="UniProtKB-KW"/>
</dbReference>
<evidence type="ECO:0000256" key="6">
    <source>
        <dbReference type="ARBA" id="ARBA00023049"/>
    </source>
</evidence>
<keyword evidence="2" id="KW-0645">Protease</keyword>
<dbReference type="PANTHER" id="PTHR30471">
    <property type="entry name" value="DNA REPAIR PROTEIN RADC"/>
    <property type="match status" value="1"/>
</dbReference>
<dbReference type="Pfam" id="PF04002">
    <property type="entry name" value="RadC"/>
    <property type="match status" value="1"/>
</dbReference>
<evidence type="ECO:0000256" key="4">
    <source>
        <dbReference type="ARBA" id="ARBA00022801"/>
    </source>
</evidence>
<dbReference type="EMBL" id="AP021858">
    <property type="protein sequence ID" value="BBO24487.1"/>
    <property type="molecule type" value="Genomic_DNA"/>
</dbReference>
<evidence type="ECO:0000256" key="1">
    <source>
        <dbReference type="ARBA" id="ARBA00010243"/>
    </source>
</evidence>
<protein>
    <submittedName>
        <fullName evidence="9">DNA repair protein RadC</fullName>
    </submittedName>
</protein>
<comment type="similarity">
    <text evidence="1 7">Belongs to the UPF0758 family.</text>
</comment>
<feature type="domain" description="MPN" evidence="8">
    <location>
        <begin position="110"/>
        <end position="232"/>
    </location>
</feature>
<dbReference type="GO" id="GO:0006508">
    <property type="term" value="P:proteolysis"/>
    <property type="evidence" value="ECO:0007669"/>
    <property type="project" value="UniProtKB-KW"/>
</dbReference>